<proteinExistence type="predicted"/>
<organism evidence="1 2">
    <name type="scientific">Plectus sambesii</name>
    <dbReference type="NCBI Taxonomy" id="2011161"/>
    <lineage>
        <taxon>Eukaryota</taxon>
        <taxon>Metazoa</taxon>
        <taxon>Ecdysozoa</taxon>
        <taxon>Nematoda</taxon>
        <taxon>Chromadorea</taxon>
        <taxon>Plectida</taxon>
        <taxon>Plectina</taxon>
        <taxon>Plectoidea</taxon>
        <taxon>Plectidae</taxon>
        <taxon>Plectus</taxon>
    </lineage>
</organism>
<sequence length="105" mass="12191">MERSKVSPLSTVCLIKLQRARVLYNIKADIICFDEPSLAAWIKLIRLVAQKRPVRKWMWRSNDCSTKIEIDYVIGSLNFTVVNDLCIIDASITKQHRTQKWQAEA</sequence>
<dbReference type="Proteomes" id="UP000887566">
    <property type="component" value="Unplaced"/>
</dbReference>
<name>A0A914VDQ4_9BILA</name>
<evidence type="ECO:0000313" key="2">
    <source>
        <dbReference type="WBParaSite" id="PSAMB.scaffold1848size27296.g15176.t1"/>
    </source>
</evidence>
<dbReference type="WBParaSite" id="PSAMB.scaffold1848size27296.g15176.t1">
    <property type="protein sequence ID" value="PSAMB.scaffold1848size27296.g15176.t1"/>
    <property type="gene ID" value="PSAMB.scaffold1848size27296.g15176"/>
</dbReference>
<evidence type="ECO:0000313" key="1">
    <source>
        <dbReference type="Proteomes" id="UP000887566"/>
    </source>
</evidence>
<keyword evidence="1" id="KW-1185">Reference proteome</keyword>
<reference evidence="2" key="1">
    <citation type="submission" date="2022-11" db="UniProtKB">
        <authorList>
            <consortium name="WormBaseParasite"/>
        </authorList>
    </citation>
    <scope>IDENTIFICATION</scope>
</reference>
<protein>
    <submittedName>
        <fullName evidence="2">Uncharacterized protein</fullName>
    </submittedName>
</protein>
<dbReference type="AlphaFoldDB" id="A0A914VDQ4"/>
<accession>A0A914VDQ4</accession>